<protein>
    <submittedName>
        <fullName evidence="1">Uncharacterized protein</fullName>
    </submittedName>
</protein>
<dbReference type="Proteomes" id="UP000694300">
    <property type="component" value="Unassembled WGS sequence"/>
</dbReference>
<reference evidence="1 2" key="1">
    <citation type="submission" date="2020-11" db="EMBL/GenBank/DDBJ databases">
        <title>Pseudonocardia abyssalis sp. nov. and Pseudonocardia oceani sp. nov., description and phylogenomic analysis of two novel actinomycetes isolated from the deep Southern Ocean.</title>
        <authorList>
            <person name="Parra J."/>
        </authorList>
    </citation>
    <scope>NUCLEOTIDE SEQUENCE [LARGE SCALE GENOMIC DNA]</scope>
    <source>
        <strain evidence="2">KRD185</strain>
    </source>
</reference>
<evidence type="ECO:0000313" key="1">
    <source>
        <dbReference type="EMBL" id="MBW0128590.1"/>
    </source>
</evidence>
<dbReference type="EMBL" id="JADQDF010000001">
    <property type="protein sequence ID" value="MBW0128590.1"/>
    <property type="molecule type" value="Genomic_DNA"/>
</dbReference>
<gene>
    <name evidence="1" type="ORF">I4I82_12965</name>
</gene>
<accession>A0ABS6U8M2</accession>
<evidence type="ECO:0000313" key="2">
    <source>
        <dbReference type="Proteomes" id="UP000694300"/>
    </source>
</evidence>
<comment type="caution">
    <text evidence="1">The sequence shown here is derived from an EMBL/GenBank/DDBJ whole genome shotgun (WGS) entry which is preliminary data.</text>
</comment>
<sequence length="80" mass="8592">MSTPGAWTAETPVVIGVHLYERTPVTWTVPHGERRVVLHVEGANSARISLFTRRPDLVRLIEAATAALAELDTDAATSAA</sequence>
<keyword evidence="2" id="KW-1185">Reference proteome</keyword>
<dbReference type="RefSeq" id="WP_218590070.1">
    <property type="nucleotide sequence ID" value="NZ_JADQDE010000115.1"/>
</dbReference>
<proteinExistence type="predicted"/>
<name>A0ABS6U8M2_9PSEU</name>
<organism evidence="1 2">
    <name type="scientific">Pseudonocardia oceani</name>
    <dbReference type="NCBI Taxonomy" id="2792013"/>
    <lineage>
        <taxon>Bacteria</taxon>
        <taxon>Bacillati</taxon>
        <taxon>Actinomycetota</taxon>
        <taxon>Actinomycetes</taxon>
        <taxon>Pseudonocardiales</taxon>
        <taxon>Pseudonocardiaceae</taxon>
        <taxon>Pseudonocardia</taxon>
    </lineage>
</organism>